<accession>A0A1B8ZUR7</accession>
<dbReference type="EMBL" id="MAYG01000001">
    <property type="protein sequence ID" value="OCA75327.1"/>
    <property type="molecule type" value="Genomic_DNA"/>
</dbReference>
<evidence type="ECO:0008006" key="3">
    <source>
        <dbReference type="Google" id="ProtNLM"/>
    </source>
</evidence>
<proteinExistence type="predicted"/>
<dbReference type="Proteomes" id="UP000093432">
    <property type="component" value="Unassembled WGS sequence"/>
</dbReference>
<dbReference type="STRING" id="651561.BBI00_13740"/>
<gene>
    <name evidence="1" type="ORF">BBI00_13740</name>
</gene>
<comment type="caution">
    <text evidence="1">The sequence shown here is derived from an EMBL/GenBank/DDBJ whole genome shotgun (WGS) entry which is preliminary data.</text>
</comment>
<dbReference type="PROSITE" id="PS51257">
    <property type="entry name" value="PROKAR_LIPOPROTEIN"/>
    <property type="match status" value="1"/>
</dbReference>
<protein>
    <recommendedName>
        <fullName evidence="3">Lipoprotein</fullName>
    </recommendedName>
</protein>
<sequence>MEQMKNALQLILGFLVISGCHSKNNKTEMLNPDHTFKVISATDSTSFLQWNNGKTVLRSANPVSNHYLDDKTHLQWSNEKYMCFRHSNGSDTWTDLILPFTNNEVKLYENPLSYDPVNGLVVYETDSLPYKLVAESINFKKKQFIGETWKNCSSVFPHYCIDTIFIENKKLYVDWILPDKTDPSAQKELQQIRLDFP</sequence>
<evidence type="ECO:0000313" key="1">
    <source>
        <dbReference type="EMBL" id="OCA75327.1"/>
    </source>
</evidence>
<name>A0A1B8ZUR7_9FLAO</name>
<dbReference type="AlphaFoldDB" id="A0A1B8ZUR7"/>
<organism evidence="1 2">
    <name type="scientific">Chryseobacterium arthrosphaerae</name>
    <dbReference type="NCBI Taxonomy" id="651561"/>
    <lineage>
        <taxon>Bacteria</taxon>
        <taxon>Pseudomonadati</taxon>
        <taxon>Bacteroidota</taxon>
        <taxon>Flavobacteriia</taxon>
        <taxon>Flavobacteriales</taxon>
        <taxon>Weeksellaceae</taxon>
        <taxon>Chryseobacterium group</taxon>
        <taxon>Chryseobacterium</taxon>
    </lineage>
</organism>
<reference evidence="2" key="1">
    <citation type="submission" date="2016-07" db="EMBL/GenBank/DDBJ databases">
        <authorList>
            <person name="Florea S."/>
            <person name="Webb J.S."/>
            <person name="Jaromczyk J."/>
            <person name="Schardl C.L."/>
        </authorList>
    </citation>
    <scope>NUCLEOTIDE SEQUENCE [LARGE SCALE GENOMIC DNA]</scope>
    <source>
        <strain evidence="2">CC-VM-7</strain>
    </source>
</reference>
<evidence type="ECO:0000313" key="2">
    <source>
        <dbReference type="Proteomes" id="UP000093432"/>
    </source>
</evidence>